<dbReference type="CDD" id="cd11386">
    <property type="entry name" value="MCP_signal"/>
    <property type="match status" value="1"/>
</dbReference>
<gene>
    <name evidence="12" type="ORF">SAMN05660284_02030</name>
</gene>
<reference evidence="13" key="1">
    <citation type="submission" date="2016-10" db="EMBL/GenBank/DDBJ databases">
        <authorList>
            <person name="Varghese N."/>
            <person name="Submissions S."/>
        </authorList>
    </citation>
    <scope>NUCLEOTIDE SEQUENCE [LARGE SCALE GENOMIC DNA]</scope>
    <source>
        <strain evidence="13">DSM 6150</strain>
    </source>
</reference>
<feature type="compositionally biased region" description="Polar residues" evidence="9">
    <location>
        <begin position="272"/>
        <end position="291"/>
    </location>
</feature>
<dbReference type="PANTHER" id="PTHR32089:SF112">
    <property type="entry name" value="LYSOZYME-LIKE PROTEIN-RELATED"/>
    <property type="match status" value="1"/>
</dbReference>
<dbReference type="STRING" id="83765.SAMN05660284_02030"/>
<accession>A0A1I5AXZ8</accession>
<dbReference type="Gene3D" id="3.30.450.20">
    <property type="entry name" value="PAS domain"/>
    <property type="match status" value="1"/>
</dbReference>
<dbReference type="EMBL" id="FOVE01000014">
    <property type="protein sequence ID" value="SFN67335.1"/>
    <property type="molecule type" value="Genomic_DNA"/>
</dbReference>
<dbReference type="SMART" id="SM01049">
    <property type="entry name" value="Cache_2"/>
    <property type="match status" value="1"/>
</dbReference>
<keyword evidence="3 10" id="KW-0812">Transmembrane</keyword>
<dbReference type="GO" id="GO:0006935">
    <property type="term" value="P:chemotaxis"/>
    <property type="evidence" value="ECO:0007669"/>
    <property type="project" value="InterPro"/>
</dbReference>
<dbReference type="Pfam" id="PF17200">
    <property type="entry name" value="sCache_2"/>
    <property type="match status" value="1"/>
</dbReference>
<dbReference type="InterPro" id="IPR004089">
    <property type="entry name" value="MCPsignal_dom"/>
</dbReference>
<evidence type="ECO:0000313" key="13">
    <source>
        <dbReference type="Proteomes" id="UP000242869"/>
    </source>
</evidence>
<dbReference type="RefSeq" id="WP_143086028.1">
    <property type="nucleotide sequence ID" value="NZ_FOVE01000014.1"/>
</dbReference>
<evidence type="ECO:0000256" key="5">
    <source>
        <dbReference type="ARBA" id="ARBA00023136"/>
    </source>
</evidence>
<feature type="region of interest" description="Disordered" evidence="9">
    <location>
        <begin position="309"/>
        <end position="332"/>
    </location>
</feature>
<keyword evidence="4 10" id="KW-1133">Transmembrane helix</keyword>
<evidence type="ECO:0000256" key="2">
    <source>
        <dbReference type="ARBA" id="ARBA00022475"/>
    </source>
</evidence>
<comment type="subcellular location">
    <subcellularLocation>
        <location evidence="1">Cell membrane</location>
        <topology evidence="1">Multi-pass membrane protein</topology>
    </subcellularLocation>
</comment>
<dbReference type="AlphaFoldDB" id="A0A1I5AXZ8"/>
<evidence type="ECO:0000256" key="6">
    <source>
        <dbReference type="ARBA" id="ARBA00023224"/>
    </source>
</evidence>
<name>A0A1I5AXZ8_9NEIS</name>
<evidence type="ECO:0000313" key="12">
    <source>
        <dbReference type="EMBL" id="SFN67335.1"/>
    </source>
</evidence>
<dbReference type="PRINTS" id="PR00260">
    <property type="entry name" value="CHEMTRNSDUCR"/>
</dbReference>
<dbReference type="GO" id="GO:0005886">
    <property type="term" value="C:plasma membrane"/>
    <property type="evidence" value="ECO:0007669"/>
    <property type="project" value="UniProtKB-SubCell"/>
</dbReference>
<sequence length="536" mass="58021">MRLKTRISIIILATLLGLLTLSGVALYSLRHSILNERQSQIRTTLELAVNMTAQYQQQEQLGKLTHEEAQNKAKEALRGLRRGDDYIFVRTTDNIRLVHPNAESIGKVDLGVKLPSGRTSAQAFADALAISKVGFVKSMIARPGQTEPQPKLIGVTSFKPWGWVFGVGFYVDDIETTFWKQAGILVIVNLILLGVVTFLIVRMTRQILSQIGGEPQYAAEIAQGIANGDLSRSIDAHGKADSLLGSMRVMQQGLHDIVARFNQASTTLATASQQLTEETEQISRGSQQTSEATAATAAAVEQMTVSISHISSSARETESNSRQAAELATHGEQLAKDAAEEIRRISSDISAASDLIRGLVDRSREIDGMSAVIKEIADQTNLLALNAAIEAARAGEQGRGFAVVADEVRKLAERTGGATQDITRTIRAVQSDTDVAAARMEGVRDQVTLGVELAEKAAQALREINDGARATLEKTREVANAAQEQSQVSNNIAGNVERIAQMVEESDAAVQAAHDQVRQLDELARELNQVAVRFKL</sequence>
<evidence type="ECO:0000256" key="8">
    <source>
        <dbReference type="PROSITE-ProRule" id="PRU00284"/>
    </source>
</evidence>
<dbReference type="SMART" id="SM00283">
    <property type="entry name" value="MA"/>
    <property type="match status" value="1"/>
</dbReference>
<evidence type="ECO:0000256" key="3">
    <source>
        <dbReference type="ARBA" id="ARBA00022692"/>
    </source>
</evidence>
<dbReference type="OrthoDB" id="8555762at2"/>
<dbReference type="FunFam" id="1.10.287.950:FF:000001">
    <property type="entry name" value="Methyl-accepting chemotaxis sensory transducer"/>
    <property type="match status" value="1"/>
</dbReference>
<feature type="region of interest" description="Disordered" evidence="9">
    <location>
        <begin position="272"/>
        <end position="296"/>
    </location>
</feature>
<keyword evidence="6 8" id="KW-0807">Transducer</keyword>
<dbReference type="Pfam" id="PF00015">
    <property type="entry name" value="MCPsignal"/>
    <property type="match status" value="1"/>
</dbReference>
<dbReference type="Gene3D" id="1.10.287.950">
    <property type="entry name" value="Methyl-accepting chemotaxis protein"/>
    <property type="match status" value="1"/>
</dbReference>
<keyword evidence="2" id="KW-1003">Cell membrane</keyword>
<dbReference type="InterPro" id="IPR033480">
    <property type="entry name" value="sCache_2"/>
</dbReference>
<evidence type="ECO:0000256" key="7">
    <source>
        <dbReference type="ARBA" id="ARBA00029447"/>
    </source>
</evidence>
<dbReference type="Proteomes" id="UP000242869">
    <property type="component" value="Unassembled WGS sequence"/>
</dbReference>
<dbReference type="GO" id="GO:0007165">
    <property type="term" value="P:signal transduction"/>
    <property type="evidence" value="ECO:0007669"/>
    <property type="project" value="UniProtKB-KW"/>
</dbReference>
<comment type="similarity">
    <text evidence="7">Belongs to the methyl-accepting chemotaxis (MCP) protein family.</text>
</comment>
<dbReference type="GO" id="GO:0004888">
    <property type="term" value="F:transmembrane signaling receptor activity"/>
    <property type="evidence" value="ECO:0007669"/>
    <property type="project" value="InterPro"/>
</dbReference>
<dbReference type="PANTHER" id="PTHR32089">
    <property type="entry name" value="METHYL-ACCEPTING CHEMOTAXIS PROTEIN MCPB"/>
    <property type="match status" value="1"/>
</dbReference>
<proteinExistence type="inferred from homology"/>
<evidence type="ECO:0000256" key="4">
    <source>
        <dbReference type="ARBA" id="ARBA00022989"/>
    </source>
</evidence>
<keyword evidence="5 10" id="KW-0472">Membrane</keyword>
<keyword evidence="13" id="KW-1185">Reference proteome</keyword>
<evidence type="ECO:0000259" key="11">
    <source>
        <dbReference type="PROSITE" id="PS50111"/>
    </source>
</evidence>
<feature type="domain" description="Methyl-accepting transducer" evidence="11">
    <location>
        <begin position="264"/>
        <end position="500"/>
    </location>
</feature>
<dbReference type="PROSITE" id="PS50111">
    <property type="entry name" value="CHEMOTAXIS_TRANSDUC_2"/>
    <property type="match status" value="1"/>
</dbReference>
<evidence type="ECO:0000256" key="10">
    <source>
        <dbReference type="SAM" id="Phobius"/>
    </source>
</evidence>
<organism evidence="12 13">
    <name type="scientific">Formivibrio citricus</name>
    <dbReference type="NCBI Taxonomy" id="83765"/>
    <lineage>
        <taxon>Bacteria</taxon>
        <taxon>Pseudomonadati</taxon>
        <taxon>Pseudomonadota</taxon>
        <taxon>Betaproteobacteria</taxon>
        <taxon>Neisseriales</taxon>
        <taxon>Chitinibacteraceae</taxon>
        <taxon>Formivibrio</taxon>
    </lineage>
</organism>
<dbReference type="SUPFAM" id="SSF58104">
    <property type="entry name" value="Methyl-accepting chemotaxis protein (MCP) signaling domain"/>
    <property type="match status" value="1"/>
</dbReference>
<evidence type="ECO:0000256" key="1">
    <source>
        <dbReference type="ARBA" id="ARBA00004651"/>
    </source>
</evidence>
<protein>
    <submittedName>
        <fullName evidence="12">Methyl-accepting chemotaxis sensory transducer with Cache sensor</fullName>
    </submittedName>
</protein>
<feature type="transmembrane region" description="Helical" evidence="10">
    <location>
        <begin position="182"/>
        <end position="201"/>
    </location>
</feature>
<dbReference type="InterPro" id="IPR004090">
    <property type="entry name" value="Chemotax_Me-accpt_rcpt"/>
</dbReference>
<evidence type="ECO:0000256" key="9">
    <source>
        <dbReference type="SAM" id="MobiDB-lite"/>
    </source>
</evidence>